<dbReference type="GO" id="GO:0009055">
    <property type="term" value="F:electron transfer activity"/>
    <property type="evidence" value="ECO:0007669"/>
    <property type="project" value="InterPro"/>
</dbReference>
<dbReference type="OrthoDB" id="9809746at2"/>
<sequence length="177" mass="19543">MRIRAFSLFLGNPKVTCSGVFIAENAHRCGNPTLHLQGKCSTISRVSSATCASLLLALTAGLSGCDKPMTPEDVTYKNTGNLYIDRVQPILQTRCYRCHAGLNHESGLRVDSRAYMLKGGKHGTSLVPGDPEKSLMIKLVRHEGPKDDPMPMPNRRGKLPEQEIRDLERWVKEGALE</sequence>
<keyword evidence="2 4" id="KW-0479">Metal-binding</keyword>
<evidence type="ECO:0000313" key="8">
    <source>
        <dbReference type="Proteomes" id="UP000321820"/>
    </source>
</evidence>
<dbReference type="InterPro" id="IPR036909">
    <property type="entry name" value="Cyt_c-like_dom_sf"/>
</dbReference>
<dbReference type="SUPFAM" id="SSF46626">
    <property type="entry name" value="Cytochrome c"/>
    <property type="match status" value="1"/>
</dbReference>
<reference evidence="7 8" key="1">
    <citation type="submission" date="2019-08" db="EMBL/GenBank/DDBJ databases">
        <title>Complete genome sequence of Terriglobus albidus strain ORNL.</title>
        <authorList>
            <person name="Podar M."/>
        </authorList>
    </citation>
    <scope>NUCLEOTIDE SEQUENCE [LARGE SCALE GENOMIC DNA]</scope>
    <source>
        <strain evidence="7 8">ORNL</strain>
    </source>
</reference>
<protein>
    <submittedName>
        <fullName evidence="7">Cytochrome C</fullName>
    </submittedName>
</protein>
<dbReference type="Proteomes" id="UP000321820">
    <property type="component" value="Chromosome"/>
</dbReference>
<dbReference type="GO" id="GO:0020037">
    <property type="term" value="F:heme binding"/>
    <property type="evidence" value="ECO:0007669"/>
    <property type="project" value="InterPro"/>
</dbReference>
<evidence type="ECO:0000259" key="6">
    <source>
        <dbReference type="PROSITE" id="PS51007"/>
    </source>
</evidence>
<organism evidence="7 8">
    <name type="scientific">Terriglobus albidus</name>
    <dbReference type="NCBI Taxonomy" id="1592106"/>
    <lineage>
        <taxon>Bacteria</taxon>
        <taxon>Pseudomonadati</taxon>
        <taxon>Acidobacteriota</taxon>
        <taxon>Terriglobia</taxon>
        <taxon>Terriglobales</taxon>
        <taxon>Acidobacteriaceae</taxon>
        <taxon>Terriglobus</taxon>
    </lineage>
</organism>
<dbReference type="PROSITE" id="PS51007">
    <property type="entry name" value="CYTC"/>
    <property type="match status" value="1"/>
</dbReference>
<feature type="region of interest" description="Disordered" evidence="5">
    <location>
        <begin position="143"/>
        <end position="163"/>
    </location>
</feature>
<feature type="domain" description="Cytochrome c" evidence="6">
    <location>
        <begin position="82"/>
        <end position="175"/>
    </location>
</feature>
<keyword evidence="8" id="KW-1185">Reference proteome</keyword>
<keyword evidence="3 4" id="KW-0408">Iron</keyword>
<proteinExistence type="predicted"/>
<dbReference type="InterPro" id="IPR011429">
    <property type="entry name" value="Cyt_c_Planctomycete-type"/>
</dbReference>
<evidence type="ECO:0000256" key="4">
    <source>
        <dbReference type="PROSITE-ProRule" id="PRU00433"/>
    </source>
</evidence>
<evidence type="ECO:0000256" key="2">
    <source>
        <dbReference type="ARBA" id="ARBA00022723"/>
    </source>
</evidence>
<name>A0A5B9EIA0_9BACT</name>
<dbReference type="PANTHER" id="PTHR35889">
    <property type="entry name" value="CYCLOINULO-OLIGOSACCHARIDE FRUCTANOTRANSFERASE-RELATED"/>
    <property type="match status" value="1"/>
</dbReference>
<evidence type="ECO:0000256" key="3">
    <source>
        <dbReference type="ARBA" id="ARBA00023004"/>
    </source>
</evidence>
<dbReference type="InterPro" id="IPR009056">
    <property type="entry name" value="Cyt_c-like_dom"/>
</dbReference>
<dbReference type="GO" id="GO:0046872">
    <property type="term" value="F:metal ion binding"/>
    <property type="evidence" value="ECO:0007669"/>
    <property type="project" value="UniProtKB-KW"/>
</dbReference>
<evidence type="ECO:0000256" key="5">
    <source>
        <dbReference type="SAM" id="MobiDB-lite"/>
    </source>
</evidence>
<keyword evidence="1 4" id="KW-0349">Heme</keyword>
<dbReference type="AlphaFoldDB" id="A0A5B9EIA0"/>
<dbReference type="EMBL" id="CP042806">
    <property type="protein sequence ID" value="QEE30117.1"/>
    <property type="molecule type" value="Genomic_DNA"/>
</dbReference>
<dbReference type="KEGG" id="talb:FTW19_20305"/>
<evidence type="ECO:0000256" key="1">
    <source>
        <dbReference type="ARBA" id="ARBA00022617"/>
    </source>
</evidence>
<gene>
    <name evidence="7" type="ORF">FTW19_20305</name>
</gene>
<dbReference type="PANTHER" id="PTHR35889:SF3">
    <property type="entry name" value="F-BOX DOMAIN-CONTAINING PROTEIN"/>
    <property type="match status" value="1"/>
</dbReference>
<accession>A0A5B9EIA0</accession>
<dbReference type="Pfam" id="PF07635">
    <property type="entry name" value="PSCyt1"/>
    <property type="match status" value="1"/>
</dbReference>
<evidence type="ECO:0000313" key="7">
    <source>
        <dbReference type="EMBL" id="QEE30117.1"/>
    </source>
</evidence>